<dbReference type="Proteomes" id="UP000811609">
    <property type="component" value="Chromosome 8"/>
</dbReference>
<reference evidence="2" key="1">
    <citation type="submission" date="2020-12" db="EMBL/GenBank/DDBJ databases">
        <title>WGS assembly of Carya illinoinensis cv. Pawnee.</title>
        <authorList>
            <person name="Platts A."/>
            <person name="Shu S."/>
            <person name="Wright S."/>
            <person name="Barry K."/>
            <person name="Edger P."/>
            <person name="Pires J.C."/>
            <person name="Schmutz J."/>
        </authorList>
    </citation>
    <scope>NUCLEOTIDE SEQUENCE</scope>
    <source>
        <tissue evidence="2">Leaf</tissue>
    </source>
</reference>
<protein>
    <submittedName>
        <fullName evidence="2">Uncharacterized protein</fullName>
    </submittedName>
</protein>
<proteinExistence type="predicted"/>
<evidence type="ECO:0000256" key="1">
    <source>
        <dbReference type="SAM" id="SignalP"/>
    </source>
</evidence>
<evidence type="ECO:0000313" key="2">
    <source>
        <dbReference type="EMBL" id="KAG6644772.1"/>
    </source>
</evidence>
<keyword evidence="1" id="KW-0732">Signal</keyword>
<organism evidence="2 3">
    <name type="scientific">Carya illinoinensis</name>
    <name type="common">Pecan</name>
    <dbReference type="NCBI Taxonomy" id="32201"/>
    <lineage>
        <taxon>Eukaryota</taxon>
        <taxon>Viridiplantae</taxon>
        <taxon>Streptophyta</taxon>
        <taxon>Embryophyta</taxon>
        <taxon>Tracheophyta</taxon>
        <taxon>Spermatophyta</taxon>
        <taxon>Magnoliopsida</taxon>
        <taxon>eudicotyledons</taxon>
        <taxon>Gunneridae</taxon>
        <taxon>Pentapetalae</taxon>
        <taxon>rosids</taxon>
        <taxon>fabids</taxon>
        <taxon>Fagales</taxon>
        <taxon>Juglandaceae</taxon>
        <taxon>Carya</taxon>
    </lineage>
</organism>
<name>A0A8T1PV65_CARIL</name>
<accession>A0A8T1PV65</accession>
<feature type="signal peptide" evidence="1">
    <location>
        <begin position="1"/>
        <end position="16"/>
    </location>
</feature>
<sequence length="55" mass="5958">MINACVLLMLVNTVGSRDMDNACVFSEILDTIGIRTSSSESLGTFRGFGYVPLKN</sequence>
<evidence type="ECO:0000313" key="3">
    <source>
        <dbReference type="Proteomes" id="UP000811609"/>
    </source>
</evidence>
<dbReference type="AlphaFoldDB" id="A0A8T1PV65"/>
<dbReference type="EMBL" id="CM031816">
    <property type="protein sequence ID" value="KAG6644772.1"/>
    <property type="molecule type" value="Genomic_DNA"/>
</dbReference>
<keyword evidence="3" id="KW-1185">Reference proteome</keyword>
<feature type="chain" id="PRO_5035860131" evidence="1">
    <location>
        <begin position="17"/>
        <end position="55"/>
    </location>
</feature>
<gene>
    <name evidence="2" type="ORF">CIPAW_08G076600</name>
</gene>
<comment type="caution">
    <text evidence="2">The sequence shown here is derived from an EMBL/GenBank/DDBJ whole genome shotgun (WGS) entry which is preliminary data.</text>
</comment>